<reference evidence="2" key="1">
    <citation type="submission" date="2019-09" db="EMBL/GenBank/DDBJ databases">
        <authorList>
            <person name="Teo W.F.A."/>
            <person name="Duangmal K."/>
        </authorList>
    </citation>
    <scope>NUCLEOTIDE SEQUENCE [LARGE SCALE GENOMIC DNA]</scope>
    <source>
        <strain evidence="2">K81G1</strain>
    </source>
</reference>
<keyword evidence="1" id="KW-0472">Membrane</keyword>
<name>A0A5N0V698_9PSEU</name>
<feature type="transmembrane region" description="Helical" evidence="1">
    <location>
        <begin position="21"/>
        <end position="40"/>
    </location>
</feature>
<dbReference type="OrthoDB" id="3686223at2"/>
<comment type="caution">
    <text evidence="2">The sequence shown here is derived from an EMBL/GenBank/DDBJ whole genome shotgun (WGS) entry which is preliminary data.</text>
</comment>
<evidence type="ECO:0000256" key="1">
    <source>
        <dbReference type="SAM" id="Phobius"/>
    </source>
</evidence>
<organism evidence="2 3">
    <name type="scientific">Amycolatopsis acidicola</name>
    <dbReference type="NCBI Taxonomy" id="2596893"/>
    <lineage>
        <taxon>Bacteria</taxon>
        <taxon>Bacillati</taxon>
        <taxon>Actinomycetota</taxon>
        <taxon>Actinomycetes</taxon>
        <taxon>Pseudonocardiales</taxon>
        <taxon>Pseudonocardiaceae</taxon>
        <taxon>Amycolatopsis</taxon>
    </lineage>
</organism>
<dbReference type="Proteomes" id="UP000319769">
    <property type="component" value="Unassembled WGS sequence"/>
</dbReference>
<evidence type="ECO:0008006" key="4">
    <source>
        <dbReference type="Google" id="ProtNLM"/>
    </source>
</evidence>
<gene>
    <name evidence="2" type="ORF">FPZ12_018290</name>
</gene>
<keyword evidence="3" id="KW-1185">Reference proteome</keyword>
<protein>
    <recommendedName>
        <fullName evidence="4">PH domain-containing protein</fullName>
    </recommendedName>
</protein>
<keyword evidence="1" id="KW-1133">Transmembrane helix</keyword>
<keyword evidence="1" id="KW-0812">Transmembrane</keyword>
<sequence>MSEKTSSPEPGAPVIEYRSGRWLFLGGLALFVFFGLVALFPEAGHPSASSRAKDLSPTAVSFLFGALALSGLFVMIGSVPRRHRFVVDARGLWWWAGRKSDLIAWDEVRAVRGQEPRPPVKGDPNSKSLLPALVFTPVDSGFANRHGALVKPRPDAGPEVDLKLPNSTTVRQLTQEITRVRPDLIH</sequence>
<evidence type="ECO:0000313" key="3">
    <source>
        <dbReference type="Proteomes" id="UP000319769"/>
    </source>
</evidence>
<dbReference type="EMBL" id="VMNW02000025">
    <property type="protein sequence ID" value="KAA9160042.1"/>
    <property type="molecule type" value="Genomic_DNA"/>
</dbReference>
<evidence type="ECO:0000313" key="2">
    <source>
        <dbReference type="EMBL" id="KAA9160042.1"/>
    </source>
</evidence>
<feature type="transmembrane region" description="Helical" evidence="1">
    <location>
        <begin position="60"/>
        <end position="80"/>
    </location>
</feature>
<accession>A0A5N0V698</accession>
<dbReference type="RefSeq" id="WP_144751805.1">
    <property type="nucleotide sequence ID" value="NZ_VMNW02000025.1"/>
</dbReference>
<dbReference type="AlphaFoldDB" id="A0A5N0V698"/>
<proteinExistence type="predicted"/>